<evidence type="ECO:0000256" key="2">
    <source>
        <dbReference type="ARBA" id="ARBA00023125"/>
    </source>
</evidence>
<dbReference type="Proteomes" id="UP001430679">
    <property type="component" value="Unassembled WGS sequence"/>
</dbReference>
<accession>A0ABS8MMS3</accession>
<proteinExistence type="predicted"/>
<sequence>MDSKNQNYIEKQKSHYLNQFTKREIDIIKYIGDGLNNTEIGQKLFISALTVKKHRNNILAKSNCKNTAQLIKQTVLQGLI</sequence>
<evidence type="ECO:0000256" key="1">
    <source>
        <dbReference type="ARBA" id="ARBA00023015"/>
    </source>
</evidence>
<protein>
    <submittedName>
        <fullName evidence="5">LuxR C-terminal-related transcriptional regulator</fullName>
    </submittedName>
</protein>
<feature type="domain" description="HTH luxR-type" evidence="4">
    <location>
        <begin position="13"/>
        <end position="78"/>
    </location>
</feature>
<dbReference type="PROSITE" id="PS50043">
    <property type="entry name" value="HTH_LUXR_2"/>
    <property type="match status" value="1"/>
</dbReference>
<evidence type="ECO:0000313" key="6">
    <source>
        <dbReference type="Proteomes" id="UP001430679"/>
    </source>
</evidence>
<name>A0ABS8MMS3_9FLAO</name>
<evidence type="ECO:0000259" key="4">
    <source>
        <dbReference type="PROSITE" id="PS50043"/>
    </source>
</evidence>
<dbReference type="Pfam" id="PF00196">
    <property type="entry name" value="GerE"/>
    <property type="match status" value="1"/>
</dbReference>
<keyword evidence="3" id="KW-0804">Transcription</keyword>
<gene>
    <name evidence="5" type="ORF">LNP81_24745</name>
</gene>
<dbReference type="SUPFAM" id="SSF46894">
    <property type="entry name" value="C-terminal effector domain of the bipartite response regulators"/>
    <property type="match status" value="1"/>
</dbReference>
<organism evidence="5 6">
    <name type="scientific">Flavobacterium piscisymbiosum</name>
    <dbReference type="NCBI Taxonomy" id="2893753"/>
    <lineage>
        <taxon>Bacteria</taxon>
        <taxon>Pseudomonadati</taxon>
        <taxon>Bacteroidota</taxon>
        <taxon>Flavobacteriia</taxon>
        <taxon>Flavobacteriales</taxon>
        <taxon>Flavobacteriaceae</taxon>
        <taxon>Flavobacterium</taxon>
    </lineage>
</organism>
<keyword evidence="1" id="KW-0805">Transcription regulation</keyword>
<dbReference type="InterPro" id="IPR036388">
    <property type="entry name" value="WH-like_DNA-bd_sf"/>
</dbReference>
<dbReference type="SMART" id="SM00421">
    <property type="entry name" value="HTH_LUXR"/>
    <property type="match status" value="1"/>
</dbReference>
<dbReference type="PROSITE" id="PS00622">
    <property type="entry name" value="HTH_LUXR_1"/>
    <property type="match status" value="1"/>
</dbReference>
<dbReference type="Gene3D" id="1.10.10.10">
    <property type="entry name" value="Winged helix-like DNA-binding domain superfamily/Winged helix DNA-binding domain"/>
    <property type="match status" value="1"/>
</dbReference>
<dbReference type="PANTHER" id="PTHR44688:SF16">
    <property type="entry name" value="DNA-BINDING TRANSCRIPTIONAL ACTIVATOR DEVR_DOSR"/>
    <property type="match status" value="1"/>
</dbReference>
<keyword evidence="2" id="KW-0238">DNA-binding</keyword>
<evidence type="ECO:0000313" key="5">
    <source>
        <dbReference type="EMBL" id="MCC9066211.1"/>
    </source>
</evidence>
<dbReference type="InterPro" id="IPR016032">
    <property type="entry name" value="Sig_transdc_resp-reg_C-effctor"/>
</dbReference>
<evidence type="ECO:0000256" key="3">
    <source>
        <dbReference type="ARBA" id="ARBA00023163"/>
    </source>
</evidence>
<dbReference type="InterPro" id="IPR000792">
    <property type="entry name" value="Tscrpt_reg_LuxR_C"/>
</dbReference>
<dbReference type="CDD" id="cd06170">
    <property type="entry name" value="LuxR_C_like"/>
    <property type="match status" value="1"/>
</dbReference>
<reference evidence="5" key="1">
    <citation type="submission" date="2021-11" db="EMBL/GenBank/DDBJ databases">
        <title>Description of novel Flavobacterium species.</title>
        <authorList>
            <person name="Saticioglu I.B."/>
            <person name="Ay H."/>
            <person name="Altun S."/>
            <person name="Duman M."/>
        </authorList>
    </citation>
    <scope>NUCLEOTIDE SEQUENCE</scope>
    <source>
        <strain evidence="5">F-30</strain>
    </source>
</reference>
<dbReference type="PANTHER" id="PTHR44688">
    <property type="entry name" value="DNA-BINDING TRANSCRIPTIONAL ACTIVATOR DEVR_DOSR"/>
    <property type="match status" value="1"/>
</dbReference>
<dbReference type="EMBL" id="JAJJMM010000001">
    <property type="protein sequence ID" value="MCC9066211.1"/>
    <property type="molecule type" value="Genomic_DNA"/>
</dbReference>
<dbReference type="PRINTS" id="PR00038">
    <property type="entry name" value="HTHLUXR"/>
</dbReference>
<dbReference type="RefSeq" id="WP_230039998.1">
    <property type="nucleotide sequence ID" value="NZ_JAJJMM010000001.1"/>
</dbReference>
<keyword evidence="6" id="KW-1185">Reference proteome</keyword>
<comment type="caution">
    <text evidence="5">The sequence shown here is derived from an EMBL/GenBank/DDBJ whole genome shotgun (WGS) entry which is preliminary data.</text>
</comment>